<gene>
    <name evidence="3" type="ORF">BVE84_01300</name>
    <name evidence="2" type="ORF">BVE86_01775</name>
</gene>
<accession>A0AB36JQS0</accession>
<feature type="transmembrane region" description="Helical" evidence="1">
    <location>
        <begin position="70"/>
        <end position="87"/>
    </location>
</feature>
<evidence type="ECO:0000313" key="5">
    <source>
        <dbReference type="Proteomes" id="UP000188946"/>
    </source>
</evidence>
<dbReference type="AlphaFoldDB" id="A0AB36JQS0"/>
<feature type="transmembrane region" description="Helical" evidence="1">
    <location>
        <begin position="7"/>
        <end position="26"/>
    </location>
</feature>
<comment type="caution">
    <text evidence="2">The sequence shown here is derived from an EMBL/GenBank/DDBJ whole genome shotgun (WGS) entry which is preliminary data.</text>
</comment>
<evidence type="ECO:0000313" key="2">
    <source>
        <dbReference type="EMBL" id="ONK28836.1"/>
    </source>
</evidence>
<protein>
    <recommendedName>
        <fullName evidence="6">MFS transporter</fullName>
    </recommendedName>
</protein>
<proteinExistence type="predicted"/>
<keyword evidence="1" id="KW-0812">Transmembrane</keyword>
<keyword evidence="1" id="KW-0472">Membrane</keyword>
<feature type="transmembrane region" description="Helical" evidence="1">
    <location>
        <begin position="134"/>
        <end position="159"/>
    </location>
</feature>
<dbReference type="Proteomes" id="UP000188600">
    <property type="component" value="Unassembled WGS sequence"/>
</dbReference>
<sequence>MKKPIHLYILATLSGLASLMGIWGAFFGKFDEEAIRASYASFQAKGVDVDQLVNAAKASMEFSTNGINKTLIIIQLVLIIATIVFLFQKKNETASYTYIGYLFTTLITSTYGYIGAKGLSAIYTDELSRKATEVAALGAYIFSIVLFVLFFGLTVFFLLRKPKEKPSVAQTATDI</sequence>
<evidence type="ECO:0000256" key="1">
    <source>
        <dbReference type="SAM" id="Phobius"/>
    </source>
</evidence>
<evidence type="ECO:0008006" key="6">
    <source>
        <dbReference type="Google" id="ProtNLM"/>
    </source>
</evidence>
<organism evidence="2 4">
    <name type="scientific">Streptococcus azizii</name>
    <dbReference type="NCBI Taxonomy" id="1579424"/>
    <lineage>
        <taxon>Bacteria</taxon>
        <taxon>Bacillati</taxon>
        <taxon>Bacillota</taxon>
        <taxon>Bacilli</taxon>
        <taxon>Lactobacillales</taxon>
        <taxon>Streptococcaceae</taxon>
        <taxon>Streptococcus</taxon>
    </lineage>
</organism>
<dbReference type="RefSeq" id="WP_076995271.1">
    <property type="nucleotide sequence ID" value="NZ_MSPR01000001.1"/>
</dbReference>
<evidence type="ECO:0000313" key="3">
    <source>
        <dbReference type="EMBL" id="ONK31173.1"/>
    </source>
</evidence>
<reference evidence="4 5" key="1">
    <citation type="submission" date="2016-12" db="EMBL/GenBank/DDBJ databases">
        <authorList>
            <person name="Gulvik C.A."/>
        </authorList>
    </citation>
    <scope>NUCLEOTIDE SEQUENCE [LARGE SCALE GENOMIC DNA]</scope>
    <source>
        <strain evidence="3 5">12-5202</strain>
        <strain evidence="2 4">12-5291</strain>
    </source>
</reference>
<name>A0AB36JQS0_9STRE</name>
<feature type="transmembrane region" description="Helical" evidence="1">
    <location>
        <begin position="94"/>
        <end position="114"/>
    </location>
</feature>
<keyword evidence="1" id="KW-1133">Transmembrane helix</keyword>
<keyword evidence="5" id="KW-1185">Reference proteome</keyword>
<evidence type="ECO:0000313" key="4">
    <source>
        <dbReference type="Proteomes" id="UP000188600"/>
    </source>
</evidence>
<dbReference type="EMBL" id="MSPR01000001">
    <property type="protein sequence ID" value="ONK31173.1"/>
    <property type="molecule type" value="Genomic_DNA"/>
</dbReference>
<dbReference type="EMBL" id="MSPT01000003">
    <property type="protein sequence ID" value="ONK28836.1"/>
    <property type="molecule type" value="Genomic_DNA"/>
</dbReference>
<dbReference type="Proteomes" id="UP000188946">
    <property type="component" value="Unassembled WGS sequence"/>
</dbReference>